<dbReference type="Proteomes" id="UP000019184">
    <property type="component" value="Unassembled WGS sequence"/>
</dbReference>
<evidence type="ECO:0000256" key="7">
    <source>
        <dbReference type="RuleBase" id="RU003879"/>
    </source>
</evidence>
<evidence type="ECO:0000256" key="3">
    <source>
        <dbReference type="ARBA" id="ARBA00022475"/>
    </source>
</evidence>
<dbReference type="EMBL" id="CBTK010000310">
    <property type="protein sequence ID" value="CDH47710.1"/>
    <property type="molecule type" value="Genomic_DNA"/>
</dbReference>
<sequence>MNLRPRRREEPEINLVPMIDVVLVLLIFFMIATSLRPESALDLRLPEAAGRLLPNPPAQLTVDVDANGRYTVNGQALETADATGLKVALQAFANGRTVPLTLRADGRTPHQAVVTVLEVAGQLGLKQLAIATTNPSTVIPSSSKPASSPDP</sequence>
<dbReference type="OrthoDB" id="9793581at2"/>
<keyword evidence="6 8" id="KW-0472">Membrane</keyword>
<name>A0A7U7J6E0_9GAMM</name>
<keyword evidence="5 8" id="KW-1133">Transmembrane helix</keyword>
<organism evidence="9 10">
    <name type="scientific">Candidatus Contendobacter odensis Run_B_J11</name>
    <dbReference type="NCBI Taxonomy" id="1400861"/>
    <lineage>
        <taxon>Bacteria</taxon>
        <taxon>Pseudomonadati</taxon>
        <taxon>Pseudomonadota</taxon>
        <taxon>Gammaproteobacteria</taxon>
        <taxon>Candidatus Competibacteraceae</taxon>
        <taxon>Candidatus Contendibacter</taxon>
    </lineage>
</organism>
<dbReference type="InterPro" id="IPR003400">
    <property type="entry name" value="ExbD"/>
</dbReference>
<keyword evidence="4 7" id="KW-0812">Transmembrane</keyword>
<evidence type="ECO:0000256" key="5">
    <source>
        <dbReference type="ARBA" id="ARBA00022989"/>
    </source>
</evidence>
<gene>
    <name evidence="9" type="ORF">BN874_900014</name>
</gene>
<feature type="transmembrane region" description="Helical" evidence="8">
    <location>
        <begin position="12"/>
        <end position="32"/>
    </location>
</feature>
<evidence type="ECO:0000313" key="10">
    <source>
        <dbReference type="Proteomes" id="UP000019184"/>
    </source>
</evidence>
<protein>
    <submittedName>
        <fullName evidence="9">Biopolymer transport protein ExbD/TolR</fullName>
    </submittedName>
</protein>
<keyword evidence="7" id="KW-0653">Protein transport</keyword>
<evidence type="ECO:0000256" key="2">
    <source>
        <dbReference type="ARBA" id="ARBA00005811"/>
    </source>
</evidence>
<evidence type="ECO:0000313" key="9">
    <source>
        <dbReference type="EMBL" id="CDH47710.1"/>
    </source>
</evidence>
<comment type="similarity">
    <text evidence="2 7">Belongs to the ExbD/TolR family.</text>
</comment>
<dbReference type="PANTHER" id="PTHR30558:SF3">
    <property type="entry name" value="BIOPOLYMER TRANSPORT PROTEIN EXBD-RELATED"/>
    <property type="match status" value="1"/>
</dbReference>
<dbReference type="GO" id="GO:0022857">
    <property type="term" value="F:transmembrane transporter activity"/>
    <property type="evidence" value="ECO:0007669"/>
    <property type="project" value="InterPro"/>
</dbReference>
<evidence type="ECO:0000256" key="4">
    <source>
        <dbReference type="ARBA" id="ARBA00022692"/>
    </source>
</evidence>
<reference evidence="9 10" key="1">
    <citation type="journal article" date="2014" name="ISME J.">
        <title>Candidatus Competibacter-lineage genomes retrieved from metagenomes reveal functional metabolic diversity.</title>
        <authorList>
            <person name="McIlroy S.J."/>
            <person name="Albertsen M."/>
            <person name="Andresen E.K."/>
            <person name="Saunders A.M."/>
            <person name="Kristiansen R."/>
            <person name="Stokholm-Bjerregaard M."/>
            <person name="Nielsen K.L."/>
            <person name="Nielsen P.H."/>
        </authorList>
    </citation>
    <scope>NUCLEOTIDE SEQUENCE [LARGE SCALE GENOMIC DNA]</scope>
    <source>
        <strain evidence="9 10">Run_B_J11</strain>
    </source>
</reference>
<keyword evidence="10" id="KW-1185">Reference proteome</keyword>
<dbReference type="Pfam" id="PF02472">
    <property type="entry name" value="ExbD"/>
    <property type="match status" value="1"/>
</dbReference>
<dbReference type="Gene3D" id="3.30.420.270">
    <property type="match status" value="1"/>
</dbReference>
<keyword evidence="7" id="KW-0813">Transport</keyword>
<accession>A0A7U7J6E0</accession>
<evidence type="ECO:0000256" key="6">
    <source>
        <dbReference type="ARBA" id="ARBA00023136"/>
    </source>
</evidence>
<keyword evidence="3" id="KW-1003">Cell membrane</keyword>
<dbReference type="GO" id="GO:0015031">
    <property type="term" value="P:protein transport"/>
    <property type="evidence" value="ECO:0007669"/>
    <property type="project" value="UniProtKB-KW"/>
</dbReference>
<proteinExistence type="inferred from homology"/>
<dbReference type="PANTHER" id="PTHR30558">
    <property type="entry name" value="EXBD MEMBRANE COMPONENT OF PMF-DRIVEN MACROMOLECULE IMPORT SYSTEM"/>
    <property type="match status" value="1"/>
</dbReference>
<comment type="subcellular location">
    <subcellularLocation>
        <location evidence="1">Cell membrane</location>
        <topology evidence="1">Single-pass membrane protein</topology>
    </subcellularLocation>
    <subcellularLocation>
        <location evidence="7">Cell membrane</location>
        <topology evidence="7">Single-pass type II membrane protein</topology>
    </subcellularLocation>
</comment>
<evidence type="ECO:0000256" key="8">
    <source>
        <dbReference type="SAM" id="Phobius"/>
    </source>
</evidence>
<dbReference type="GO" id="GO:0005886">
    <property type="term" value="C:plasma membrane"/>
    <property type="evidence" value="ECO:0007669"/>
    <property type="project" value="UniProtKB-SubCell"/>
</dbReference>
<evidence type="ECO:0000256" key="1">
    <source>
        <dbReference type="ARBA" id="ARBA00004162"/>
    </source>
</evidence>
<dbReference type="RefSeq" id="WP_034436969.1">
    <property type="nucleotide sequence ID" value="NZ_CBTK010000310.1"/>
</dbReference>
<dbReference type="AlphaFoldDB" id="A0A7U7J6E0"/>
<comment type="caution">
    <text evidence="9">The sequence shown here is derived from an EMBL/GenBank/DDBJ whole genome shotgun (WGS) entry which is preliminary data.</text>
</comment>